<dbReference type="PROSITE" id="PS00086">
    <property type="entry name" value="CYTOCHROME_P450"/>
    <property type="match status" value="1"/>
</dbReference>
<dbReference type="InterPro" id="IPR036396">
    <property type="entry name" value="Cyt_P450_sf"/>
</dbReference>
<keyword evidence="6 8" id="KW-0408">Iron</keyword>
<evidence type="ECO:0000256" key="7">
    <source>
        <dbReference type="ARBA" id="ARBA00023033"/>
    </source>
</evidence>
<dbReference type="InterPro" id="IPR017972">
    <property type="entry name" value="Cyt_P450_CS"/>
</dbReference>
<evidence type="ECO:0000256" key="3">
    <source>
        <dbReference type="ARBA" id="ARBA00010617"/>
    </source>
</evidence>
<evidence type="ECO:0000256" key="2">
    <source>
        <dbReference type="ARBA" id="ARBA00005179"/>
    </source>
</evidence>
<evidence type="ECO:0000256" key="8">
    <source>
        <dbReference type="RuleBase" id="RU000461"/>
    </source>
</evidence>
<dbReference type="PRINTS" id="PR00385">
    <property type="entry name" value="P450"/>
</dbReference>
<evidence type="ECO:0000313" key="9">
    <source>
        <dbReference type="EMBL" id="KAL0062613.1"/>
    </source>
</evidence>
<dbReference type="EMBL" id="JBBXMP010000101">
    <property type="protein sequence ID" value="KAL0062613.1"/>
    <property type="molecule type" value="Genomic_DNA"/>
</dbReference>
<keyword evidence="4 8" id="KW-0479">Metal-binding</keyword>
<comment type="caution">
    <text evidence="9">The sequence shown here is derived from an EMBL/GenBank/DDBJ whole genome shotgun (WGS) entry which is preliminary data.</text>
</comment>
<keyword evidence="5 8" id="KW-0560">Oxidoreductase</keyword>
<keyword evidence="7 8" id="KW-0503">Monooxygenase</keyword>
<dbReference type="Gene3D" id="1.10.630.10">
    <property type="entry name" value="Cytochrome P450"/>
    <property type="match status" value="1"/>
</dbReference>
<evidence type="ECO:0000256" key="4">
    <source>
        <dbReference type="ARBA" id="ARBA00022723"/>
    </source>
</evidence>
<proteinExistence type="inferred from homology"/>
<keyword evidence="10" id="KW-1185">Reference proteome</keyword>
<gene>
    <name evidence="9" type="ORF">AAF712_010547</name>
</gene>
<evidence type="ECO:0000313" key="10">
    <source>
        <dbReference type="Proteomes" id="UP001437256"/>
    </source>
</evidence>
<evidence type="ECO:0008006" key="11">
    <source>
        <dbReference type="Google" id="ProtNLM"/>
    </source>
</evidence>
<dbReference type="InterPro" id="IPR002401">
    <property type="entry name" value="Cyt_P450_E_grp-I"/>
</dbReference>
<accession>A0ABR2ZPF0</accession>
<evidence type="ECO:0000256" key="1">
    <source>
        <dbReference type="ARBA" id="ARBA00001971"/>
    </source>
</evidence>
<dbReference type="PANTHER" id="PTHR24305">
    <property type="entry name" value="CYTOCHROME P450"/>
    <property type="match status" value="1"/>
</dbReference>
<sequence>MLKSLHDQYGPIVRTGPNDISVIDSESVKSVLGSEGLGKGPGYLNFKISHQPYPLIAMPTGDARTDRRRVWSRGFTSESIKEYQHIIVDKATQLADGLNGRINSEVDLGQWLGFFAFGGGSGTLKDGKDTDGALEVLRKGVGISQIMTQVPWLSHFVRFIPAISRNEIRLRDFSVNWCTRRIQNGAEKKDLWYHLTDEAGHEKVKPTSAVVASDSALAIVAGSDTTSTAMTNLFWCLMAHPTVYKQLQEEVDREYPAGIDPLVDTSRFGNMKFLNACLNESLRLFPPVPTNGPRVVTEGSGGRVISGHFIPEGTQVLVPPYVVHRSPENFSPSPDAFVPHRWVSDTRDARERIQRADAFIPFSYGPTNCVGKNLARLEILMVVTMLVQKFQFEFAKAFDWKEWPNKQTDVLIILSEPLKVNLKARA</sequence>
<protein>
    <recommendedName>
        <fullName evidence="11">Cytochrome P450</fullName>
    </recommendedName>
</protein>
<dbReference type="SUPFAM" id="SSF48264">
    <property type="entry name" value="Cytochrome P450"/>
    <property type="match status" value="1"/>
</dbReference>
<comment type="pathway">
    <text evidence="2">Secondary metabolite biosynthesis.</text>
</comment>
<keyword evidence="8" id="KW-0349">Heme</keyword>
<evidence type="ECO:0000256" key="6">
    <source>
        <dbReference type="ARBA" id="ARBA00023004"/>
    </source>
</evidence>
<dbReference type="InterPro" id="IPR050121">
    <property type="entry name" value="Cytochrome_P450_monoxygenase"/>
</dbReference>
<dbReference type="Pfam" id="PF00067">
    <property type="entry name" value="p450"/>
    <property type="match status" value="1"/>
</dbReference>
<dbReference type="Proteomes" id="UP001437256">
    <property type="component" value="Unassembled WGS sequence"/>
</dbReference>
<dbReference type="InterPro" id="IPR001128">
    <property type="entry name" value="Cyt_P450"/>
</dbReference>
<comment type="cofactor">
    <cofactor evidence="1">
        <name>heme</name>
        <dbReference type="ChEBI" id="CHEBI:30413"/>
    </cofactor>
</comment>
<dbReference type="PANTHER" id="PTHR24305:SF187">
    <property type="entry name" value="P450, PUTATIVE (EUROFUNG)-RELATED"/>
    <property type="match status" value="1"/>
</dbReference>
<comment type="similarity">
    <text evidence="3 8">Belongs to the cytochrome P450 family.</text>
</comment>
<organism evidence="9 10">
    <name type="scientific">Marasmius tenuissimus</name>
    <dbReference type="NCBI Taxonomy" id="585030"/>
    <lineage>
        <taxon>Eukaryota</taxon>
        <taxon>Fungi</taxon>
        <taxon>Dikarya</taxon>
        <taxon>Basidiomycota</taxon>
        <taxon>Agaricomycotina</taxon>
        <taxon>Agaricomycetes</taxon>
        <taxon>Agaricomycetidae</taxon>
        <taxon>Agaricales</taxon>
        <taxon>Marasmiineae</taxon>
        <taxon>Marasmiaceae</taxon>
        <taxon>Marasmius</taxon>
    </lineage>
</organism>
<reference evidence="9 10" key="1">
    <citation type="submission" date="2024-05" db="EMBL/GenBank/DDBJ databases">
        <title>A draft genome resource for the thread blight pathogen Marasmius tenuissimus strain MS-2.</title>
        <authorList>
            <person name="Yulfo-Soto G.E."/>
            <person name="Baruah I.K."/>
            <person name="Amoako-Attah I."/>
            <person name="Bukari Y."/>
            <person name="Meinhardt L.W."/>
            <person name="Bailey B.A."/>
            <person name="Cohen S.P."/>
        </authorList>
    </citation>
    <scope>NUCLEOTIDE SEQUENCE [LARGE SCALE GENOMIC DNA]</scope>
    <source>
        <strain evidence="9 10">MS-2</strain>
    </source>
</reference>
<dbReference type="PRINTS" id="PR00463">
    <property type="entry name" value="EP450I"/>
</dbReference>
<evidence type="ECO:0000256" key="5">
    <source>
        <dbReference type="ARBA" id="ARBA00023002"/>
    </source>
</evidence>
<name>A0ABR2ZPF0_9AGAR</name>